<protein>
    <submittedName>
        <fullName evidence="1">Uncharacterized protein</fullName>
    </submittedName>
</protein>
<dbReference type="STRING" id="154538.A0A1M2VT58"/>
<dbReference type="OrthoDB" id="2746750at2759"/>
<organism evidence="1 2">
    <name type="scientific">Trametes pubescens</name>
    <name type="common">White-rot fungus</name>
    <dbReference type="NCBI Taxonomy" id="154538"/>
    <lineage>
        <taxon>Eukaryota</taxon>
        <taxon>Fungi</taxon>
        <taxon>Dikarya</taxon>
        <taxon>Basidiomycota</taxon>
        <taxon>Agaricomycotina</taxon>
        <taxon>Agaricomycetes</taxon>
        <taxon>Polyporales</taxon>
        <taxon>Polyporaceae</taxon>
        <taxon>Trametes</taxon>
    </lineage>
</organism>
<name>A0A1M2VT58_TRAPU</name>
<accession>A0A1M2VT58</accession>
<gene>
    <name evidence="1" type="ORF">TRAPUB_12668</name>
</gene>
<reference evidence="1 2" key="1">
    <citation type="submission" date="2016-10" db="EMBL/GenBank/DDBJ databases">
        <title>Genome sequence of the basidiomycete white-rot fungus Trametes pubescens.</title>
        <authorList>
            <person name="Makela M.R."/>
            <person name="Granchi Z."/>
            <person name="Peng M."/>
            <person name="De Vries R.P."/>
            <person name="Grigoriev I."/>
            <person name="Riley R."/>
            <person name="Hilden K."/>
        </authorList>
    </citation>
    <scope>NUCLEOTIDE SEQUENCE [LARGE SCALE GENOMIC DNA]</scope>
    <source>
        <strain evidence="1 2">FBCC735</strain>
    </source>
</reference>
<proteinExistence type="predicted"/>
<dbReference type="AlphaFoldDB" id="A0A1M2VT58"/>
<keyword evidence="2" id="KW-1185">Reference proteome</keyword>
<comment type="caution">
    <text evidence="1">The sequence shown here is derived from an EMBL/GenBank/DDBJ whole genome shotgun (WGS) entry which is preliminary data.</text>
</comment>
<dbReference type="OMA" id="ERANWCA"/>
<sequence>MSEPAYAALLFDQVIRKGKEILAEAPPVSDEHARLAMAMVPCEIGKHPLDAGYQGDPRNHVWSMSYYAPQLKAALSASMRSRREEESFDDYVSDLCANSKRLHQYATAVLQWKRGVDQREQQAKEHLKASRKAIIVEKLVSLGYEESDMPDNPEWSNLVEQTKELTERIWINLLPKLEPLLQKEKERKTREAYHGRVERRLEQLSSYYAEWVKDIPEDERRLMPNTRDGARLPCLLALAQANDAKGDLSLEDFLPLSGQVLIEAKAYLTRAKEIAVMMLQDDINKMPDYEVWYAELEALSTDDALSRHYALFECEEQYDVCNTGIITFEELHAHWRTAHPKTAWGTAGPPQLHVAPGTPAKLLTRIRCRGRYRVGGKMLDAVRLPRNSPRAVLDELVKSARLYCACGDPSMPPPGDLDWLKLYSHVSGHIDTFQRRIDDLPKTPDPKFVLKSNHLLTGPSSCIRLLSKRAKTAPAFARMTVDSETRARIEARLASRPKPEAIALCRSCRTLTARSRLKHGSVARELTLPSTPEGIVYHLHGWHEKEFEDRDIVWDTRFVL</sequence>
<evidence type="ECO:0000313" key="2">
    <source>
        <dbReference type="Proteomes" id="UP000184267"/>
    </source>
</evidence>
<evidence type="ECO:0000313" key="1">
    <source>
        <dbReference type="EMBL" id="OJT10799.1"/>
    </source>
</evidence>
<dbReference type="EMBL" id="MNAD01000731">
    <property type="protein sequence ID" value="OJT10799.1"/>
    <property type="molecule type" value="Genomic_DNA"/>
</dbReference>
<dbReference type="Proteomes" id="UP000184267">
    <property type="component" value="Unassembled WGS sequence"/>
</dbReference>